<evidence type="ECO:0000256" key="4">
    <source>
        <dbReference type="ARBA" id="ARBA00023136"/>
    </source>
</evidence>
<dbReference type="PANTHER" id="PTHR37422">
    <property type="entry name" value="TEICHURONIC ACID BIOSYNTHESIS PROTEIN TUAE"/>
    <property type="match status" value="1"/>
</dbReference>
<keyword evidence="4 5" id="KW-0472">Membrane</keyword>
<evidence type="ECO:0000256" key="3">
    <source>
        <dbReference type="ARBA" id="ARBA00022989"/>
    </source>
</evidence>
<dbReference type="EMBL" id="FNIJ01000017">
    <property type="protein sequence ID" value="SDO85893.1"/>
    <property type="molecule type" value="Genomic_DNA"/>
</dbReference>
<dbReference type="InterPro" id="IPR051533">
    <property type="entry name" value="WaaL-like"/>
</dbReference>
<dbReference type="PANTHER" id="PTHR37422:SF23">
    <property type="entry name" value="TEICHURONIC ACID BIOSYNTHESIS PROTEIN TUAE"/>
    <property type="match status" value="1"/>
</dbReference>
<feature type="transmembrane region" description="Helical" evidence="5">
    <location>
        <begin position="65"/>
        <end position="81"/>
    </location>
</feature>
<feature type="transmembrane region" description="Helical" evidence="5">
    <location>
        <begin position="191"/>
        <end position="209"/>
    </location>
</feature>
<organism evidence="7 8">
    <name type="scientific">Pseudomonas jinjuensis</name>
    <dbReference type="NCBI Taxonomy" id="198616"/>
    <lineage>
        <taxon>Bacteria</taxon>
        <taxon>Pseudomonadati</taxon>
        <taxon>Pseudomonadota</taxon>
        <taxon>Gammaproteobacteria</taxon>
        <taxon>Pseudomonadales</taxon>
        <taxon>Pseudomonadaceae</taxon>
        <taxon>Pseudomonas</taxon>
    </lineage>
</organism>
<evidence type="ECO:0000313" key="7">
    <source>
        <dbReference type="EMBL" id="SDO85893.1"/>
    </source>
</evidence>
<gene>
    <name evidence="7" type="ORF">SAMN05216193_11716</name>
</gene>
<accession>A0A1H0MZS4</accession>
<feature type="transmembrane region" description="Helical" evidence="5">
    <location>
        <begin position="119"/>
        <end position="141"/>
    </location>
</feature>
<dbReference type="InterPro" id="IPR007016">
    <property type="entry name" value="O-antigen_ligase-rel_domated"/>
</dbReference>
<keyword evidence="7" id="KW-0436">Ligase</keyword>
<evidence type="ECO:0000256" key="2">
    <source>
        <dbReference type="ARBA" id="ARBA00022692"/>
    </source>
</evidence>
<evidence type="ECO:0000259" key="6">
    <source>
        <dbReference type="Pfam" id="PF04932"/>
    </source>
</evidence>
<dbReference type="Proteomes" id="UP000242957">
    <property type="component" value="Unassembled WGS sequence"/>
</dbReference>
<feature type="transmembrane region" description="Helical" evidence="5">
    <location>
        <begin position="35"/>
        <end position="53"/>
    </location>
</feature>
<evidence type="ECO:0000256" key="1">
    <source>
        <dbReference type="ARBA" id="ARBA00004141"/>
    </source>
</evidence>
<evidence type="ECO:0000256" key="5">
    <source>
        <dbReference type="SAM" id="Phobius"/>
    </source>
</evidence>
<evidence type="ECO:0000313" key="8">
    <source>
        <dbReference type="Proteomes" id="UP000242957"/>
    </source>
</evidence>
<sequence length="395" mass="44892">MNRTDRLGRFFRYWMALGLFLQLAGLCFVPDGSRYTTIANLSLFLPALLSLPLFRPWTQWSRSSILWLLALLFWVLGVALLNEGSEGGAVRWLRVTLYAWLYVSAISVVMQDRVLWNRLLGAVVLVCGLFAALSLVQALFIEERGWTFRAFRLASWGGHEMADFRNPIVSALYFGMLLLVALHLASRSAGVLRWLYSLAAALMLAYLYFTYSRGVWAAGVVGAFVLFWSPADRRTAVRWLLATASLVLIILLWLGWNKAVDMSFRDVIFYGWWHQIQAFWLWGFGAGADANICISELNRCFNQAHSLYLQFTFEYGLPGLLLLLAFVWVLTRNGLRLRGHDDMATLALALVAFMLVSAVANYYVIFLRPGVFWMVFWVPAGMLVAMSSRLCVERV</sequence>
<feature type="transmembrane region" description="Helical" evidence="5">
    <location>
        <begin position="164"/>
        <end position="184"/>
    </location>
</feature>
<reference evidence="8" key="1">
    <citation type="submission" date="2016-10" db="EMBL/GenBank/DDBJ databases">
        <authorList>
            <person name="Varghese N."/>
            <person name="Submissions S."/>
        </authorList>
    </citation>
    <scope>NUCLEOTIDE SEQUENCE [LARGE SCALE GENOMIC DNA]</scope>
    <source>
        <strain evidence="8">JCM 21621</strain>
    </source>
</reference>
<dbReference type="Pfam" id="PF04932">
    <property type="entry name" value="Wzy_C"/>
    <property type="match status" value="1"/>
</dbReference>
<feature type="transmembrane region" description="Helical" evidence="5">
    <location>
        <begin position="12"/>
        <end position="29"/>
    </location>
</feature>
<proteinExistence type="predicted"/>
<feature type="transmembrane region" description="Helical" evidence="5">
    <location>
        <begin position="315"/>
        <end position="331"/>
    </location>
</feature>
<protein>
    <submittedName>
        <fullName evidence="7">O-Antigen ligase</fullName>
    </submittedName>
</protein>
<dbReference type="GO" id="GO:0016874">
    <property type="term" value="F:ligase activity"/>
    <property type="evidence" value="ECO:0007669"/>
    <property type="project" value="UniProtKB-KW"/>
</dbReference>
<name>A0A1H0MZS4_9PSED</name>
<comment type="subcellular location">
    <subcellularLocation>
        <location evidence="1">Membrane</location>
        <topology evidence="1">Multi-pass membrane protein</topology>
    </subcellularLocation>
</comment>
<feature type="transmembrane region" description="Helical" evidence="5">
    <location>
        <begin position="343"/>
        <end position="365"/>
    </location>
</feature>
<feature type="transmembrane region" description="Helical" evidence="5">
    <location>
        <begin position="371"/>
        <end position="392"/>
    </location>
</feature>
<feature type="transmembrane region" description="Helical" evidence="5">
    <location>
        <begin position="93"/>
        <end position="110"/>
    </location>
</feature>
<feature type="transmembrane region" description="Helical" evidence="5">
    <location>
        <begin position="238"/>
        <end position="256"/>
    </location>
</feature>
<dbReference type="STRING" id="198616.SAMN05216193_11716"/>
<feature type="transmembrane region" description="Helical" evidence="5">
    <location>
        <begin position="215"/>
        <end position="231"/>
    </location>
</feature>
<keyword evidence="8" id="KW-1185">Reference proteome</keyword>
<keyword evidence="3 5" id="KW-1133">Transmembrane helix</keyword>
<dbReference type="AlphaFoldDB" id="A0A1H0MZS4"/>
<feature type="domain" description="O-antigen ligase-related" evidence="6">
    <location>
        <begin position="198"/>
        <end position="324"/>
    </location>
</feature>
<dbReference type="GO" id="GO:0016020">
    <property type="term" value="C:membrane"/>
    <property type="evidence" value="ECO:0007669"/>
    <property type="project" value="UniProtKB-SubCell"/>
</dbReference>
<keyword evidence="2 5" id="KW-0812">Transmembrane</keyword>